<comment type="caution">
    <text evidence="2">The sequence shown here is derived from an EMBL/GenBank/DDBJ whole genome shotgun (WGS) entry which is preliminary data.</text>
</comment>
<dbReference type="Proteomes" id="UP000245962">
    <property type="component" value="Unassembled WGS sequence"/>
</dbReference>
<dbReference type="EMBL" id="QEHR01000001">
    <property type="protein sequence ID" value="PVW17384.1"/>
    <property type="molecule type" value="Genomic_DNA"/>
</dbReference>
<dbReference type="InterPro" id="IPR002931">
    <property type="entry name" value="Transglutaminase-like"/>
</dbReference>
<accession>A0A2U0I8I7</accession>
<name>A0A2U0I8I7_9FLAO</name>
<keyword evidence="3" id="KW-1185">Reference proteome</keyword>
<dbReference type="Gene3D" id="3.10.620.30">
    <property type="match status" value="1"/>
</dbReference>
<gene>
    <name evidence="2" type="ORF">DDV96_02450</name>
</gene>
<dbReference type="SUPFAM" id="SSF54001">
    <property type="entry name" value="Cysteine proteinases"/>
    <property type="match status" value="1"/>
</dbReference>
<protein>
    <recommendedName>
        <fullName evidence="1">Transglutaminase-like domain-containing protein</fullName>
    </recommendedName>
</protein>
<dbReference type="OrthoDB" id="9788327at2"/>
<dbReference type="Pfam" id="PF01841">
    <property type="entry name" value="Transglut_core"/>
    <property type="match status" value="1"/>
</dbReference>
<sequence>MGNWIIRLWKQIATLRKKFQKEVKSKRYSYLNLIVFCLLFWSVLFSAKAQNYEQVAATIQLYPKKFDNPEQLSKFISRDFTSEEDKVRAIYTWIVNNVAYEPSEYKKFNYNFKNFRERNQKEEATRKKIIERTLQKGIAVCEGYAMLFERLCELQGIKNYLVRGDIKASFNDIGRPFKKNHMWNIATIDGKQYLFDPTWGAGKYNGKFIKEPTYFYYKTPPKLFFKTHYPALYEDALIDAVISKEVFANMPIIIPETLRREDVEKPLTGVISSEDDDGIIDFQIRNSNPSSISYSFGKEPIVISEIKKEANVINFKVPLQLGVSTLLIYFDDQPALGYKID</sequence>
<dbReference type="InterPro" id="IPR052557">
    <property type="entry name" value="CAP/Cytokinesis_protein"/>
</dbReference>
<proteinExistence type="predicted"/>
<evidence type="ECO:0000259" key="1">
    <source>
        <dbReference type="Pfam" id="PF01841"/>
    </source>
</evidence>
<evidence type="ECO:0000313" key="3">
    <source>
        <dbReference type="Proteomes" id="UP000245962"/>
    </source>
</evidence>
<feature type="domain" description="Transglutaminase-like" evidence="1">
    <location>
        <begin position="76"/>
        <end position="193"/>
    </location>
</feature>
<dbReference type="PANTHER" id="PTHR46333">
    <property type="entry name" value="CYTOKINESIS PROTEIN 3"/>
    <property type="match status" value="1"/>
</dbReference>
<dbReference type="AlphaFoldDB" id="A0A2U0I8I7"/>
<dbReference type="PANTHER" id="PTHR46333:SF2">
    <property type="entry name" value="CYTOKINESIS PROTEIN 3"/>
    <property type="match status" value="1"/>
</dbReference>
<dbReference type="InterPro" id="IPR038765">
    <property type="entry name" value="Papain-like_cys_pep_sf"/>
</dbReference>
<dbReference type="GO" id="GO:0005737">
    <property type="term" value="C:cytoplasm"/>
    <property type="evidence" value="ECO:0007669"/>
    <property type="project" value="TreeGrafter"/>
</dbReference>
<organism evidence="2 3">
    <name type="scientific">Marixanthomonas spongiae</name>
    <dbReference type="NCBI Taxonomy" id="2174845"/>
    <lineage>
        <taxon>Bacteria</taxon>
        <taxon>Pseudomonadati</taxon>
        <taxon>Bacteroidota</taxon>
        <taxon>Flavobacteriia</taxon>
        <taxon>Flavobacteriales</taxon>
        <taxon>Flavobacteriaceae</taxon>
        <taxon>Marixanthomonas</taxon>
    </lineage>
</organism>
<reference evidence="2 3" key="1">
    <citation type="submission" date="2018-04" db="EMBL/GenBank/DDBJ databases">
        <title>Marixanthomonas spongiae HN-E44 sp. nov., isolated from a marine sponge.</title>
        <authorList>
            <person name="Luo L."/>
            <person name="Zhuang L."/>
        </authorList>
    </citation>
    <scope>NUCLEOTIDE SEQUENCE [LARGE SCALE GENOMIC DNA]</scope>
    <source>
        <strain evidence="2 3">HN-E44</strain>
    </source>
</reference>
<evidence type="ECO:0000313" key="2">
    <source>
        <dbReference type="EMBL" id="PVW17384.1"/>
    </source>
</evidence>